<dbReference type="Pfam" id="PF00355">
    <property type="entry name" value="Rieske"/>
    <property type="match status" value="2"/>
</dbReference>
<dbReference type="InterPro" id="IPR036922">
    <property type="entry name" value="Rieske_2Fe-2S_sf"/>
</dbReference>
<comment type="caution">
    <text evidence="17">The sequence shown here is derived from an EMBL/GenBank/DDBJ whole genome shotgun (WGS) entry which is preliminary data.</text>
</comment>
<feature type="region of interest" description="Disordered" evidence="14">
    <location>
        <begin position="297"/>
        <end position="319"/>
    </location>
</feature>
<keyword evidence="18" id="KW-1185">Reference proteome</keyword>
<evidence type="ECO:0000256" key="12">
    <source>
        <dbReference type="ARBA" id="ARBA00023014"/>
    </source>
</evidence>
<keyword evidence="9 15" id="KW-1133">Transmembrane helix</keyword>
<evidence type="ECO:0000256" key="11">
    <source>
        <dbReference type="ARBA" id="ARBA00023004"/>
    </source>
</evidence>
<evidence type="ECO:0000256" key="7">
    <source>
        <dbReference type="ARBA" id="ARBA00022723"/>
    </source>
</evidence>
<dbReference type="GO" id="GO:0046872">
    <property type="term" value="F:metal ion binding"/>
    <property type="evidence" value="ECO:0007669"/>
    <property type="project" value="UniProtKB-KW"/>
</dbReference>
<keyword evidence="3" id="KW-0150">Chloroplast</keyword>
<keyword evidence="6" id="KW-0001">2Fe-2S</keyword>
<evidence type="ECO:0000256" key="10">
    <source>
        <dbReference type="ARBA" id="ARBA00023002"/>
    </source>
</evidence>
<dbReference type="EMBL" id="BRXU01000025">
    <property type="protein sequence ID" value="GLC58959.1"/>
    <property type="molecule type" value="Genomic_DNA"/>
</dbReference>
<dbReference type="Proteomes" id="UP001165080">
    <property type="component" value="Unassembled WGS sequence"/>
</dbReference>
<keyword evidence="13 15" id="KW-0472">Membrane</keyword>
<feature type="compositionally biased region" description="Low complexity" evidence="14">
    <location>
        <begin position="90"/>
        <end position="99"/>
    </location>
</feature>
<organism evidence="17 18">
    <name type="scientific">Pleodorina starrii</name>
    <dbReference type="NCBI Taxonomy" id="330485"/>
    <lineage>
        <taxon>Eukaryota</taxon>
        <taxon>Viridiplantae</taxon>
        <taxon>Chlorophyta</taxon>
        <taxon>core chlorophytes</taxon>
        <taxon>Chlorophyceae</taxon>
        <taxon>CS clade</taxon>
        <taxon>Chlamydomonadales</taxon>
        <taxon>Volvocaceae</taxon>
        <taxon>Pleodorina</taxon>
    </lineage>
</organism>
<gene>
    <name evidence="17" type="primary">PLEST004463</name>
    <name evidence="17" type="ORF">PLESTB_001421600</name>
</gene>
<comment type="subcellular location">
    <subcellularLocation>
        <location evidence="2">Membrane</location>
    </subcellularLocation>
    <subcellularLocation>
        <location evidence="1">Plastid</location>
        <location evidence="1">Chloroplast</location>
    </subcellularLocation>
</comment>
<evidence type="ECO:0000313" key="18">
    <source>
        <dbReference type="Proteomes" id="UP001165080"/>
    </source>
</evidence>
<feature type="non-terminal residue" evidence="17">
    <location>
        <position position="706"/>
    </location>
</feature>
<keyword evidence="7" id="KW-0479">Metal-binding</keyword>
<evidence type="ECO:0000256" key="5">
    <source>
        <dbReference type="ARBA" id="ARBA00022692"/>
    </source>
</evidence>
<keyword evidence="12" id="KW-0411">Iron-sulfur</keyword>
<evidence type="ECO:0000256" key="3">
    <source>
        <dbReference type="ARBA" id="ARBA00022528"/>
    </source>
</evidence>
<keyword evidence="5 15" id="KW-0812">Transmembrane</keyword>
<evidence type="ECO:0000256" key="1">
    <source>
        <dbReference type="ARBA" id="ARBA00004229"/>
    </source>
</evidence>
<keyword evidence="10" id="KW-0560">Oxidoreductase</keyword>
<dbReference type="GO" id="GO:0010277">
    <property type="term" value="F:chlorophyllide a oxygenase activity"/>
    <property type="evidence" value="ECO:0007669"/>
    <property type="project" value="InterPro"/>
</dbReference>
<feature type="domain" description="Rieske" evidence="16">
    <location>
        <begin position="10"/>
        <end position="129"/>
    </location>
</feature>
<accession>A0A9W6BVG8</accession>
<proteinExistence type="predicted"/>
<evidence type="ECO:0000256" key="9">
    <source>
        <dbReference type="ARBA" id="ARBA00022989"/>
    </source>
</evidence>
<protein>
    <recommendedName>
        <fullName evidence="16">Rieske domain-containing protein</fullName>
    </recommendedName>
</protein>
<dbReference type="PANTHER" id="PTHR21266">
    <property type="entry name" value="IRON-SULFUR DOMAIN CONTAINING PROTEIN"/>
    <property type="match status" value="1"/>
</dbReference>
<dbReference type="InterPro" id="IPR013626">
    <property type="entry name" value="PaO"/>
</dbReference>
<evidence type="ECO:0000256" key="13">
    <source>
        <dbReference type="ARBA" id="ARBA00023136"/>
    </source>
</evidence>
<reference evidence="17 18" key="1">
    <citation type="journal article" date="2023" name="Commun. Biol.">
        <title>Reorganization of the ancestral sex-determining regions during the evolution of trioecy in Pleodorina starrii.</title>
        <authorList>
            <person name="Takahashi K."/>
            <person name="Suzuki S."/>
            <person name="Kawai-Toyooka H."/>
            <person name="Yamamoto K."/>
            <person name="Hamaji T."/>
            <person name="Ootsuki R."/>
            <person name="Yamaguchi H."/>
            <person name="Kawachi M."/>
            <person name="Higashiyama T."/>
            <person name="Nozaki H."/>
        </authorList>
    </citation>
    <scope>NUCLEOTIDE SEQUENCE [LARGE SCALE GENOMIC DNA]</scope>
    <source>
        <strain evidence="17 18">NIES-4479</strain>
    </source>
</reference>
<evidence type="ECO:0000256" key="6">
    <source>
        <dbReference type="ARBA" id="ARBA00022714"/>
    </source>
</evidence>
<dbReference type="GO" id="GO:0009507">
    <property type="term" value="C:chloroplast"/>
    <property type="evidence" value="ECO:0007669"/>
    <property type="project" value="UniProtKB-SubCell"/>
</dbReference>
<dbReference type="InterPro" id="IPR050584">
    <property type="entry name" value="Cholesterol_7-desaturase"/>
</dbReference>
<feature type="compositionally biased region" description="Gly residues" evidence="14">
    <location>
        <begin position="157"/>
        <end position="172"/>
    </location>
</feature>
<dbReference type="GO" id="GO:0051537">
    <property type="term" value="F:2 iron, 2 sulfur cluster binding"/>
    <property type="evidence" value="ECO:0007669"/>
    <property type="project" value="UniProtKB-KW"/>
</dbReference>
<dbReference type="SUPFAM" id="SSF55961">
    <property type="entry name" value="Bet v1-like"/>
    <property type="match status" value="1"/>
</dbReference>
<feature type="compositionally biased region" description="Low complexity" evidence="14">
    <location>
        <begin position="309"/>
        <end position="319"/>
    </location>
</feature>
<keyword evidence="8" id="KW-0809">Transit peptide</keyword>
<dbReference type="Gene3D" id="2.102.10.10">
    <property type="entry name" value="Rieske [2Fe-2S] iron-sulphur domain"/>
    <property type="match status" value="2"/>
</dbReference>
<feature type="compositionally biased region" description="Low complexity" evidence="14">
    <location>
        <begin position="470"/>
        <end position="489"/>
    </location>
</feature>
<dbReference type="Pfam" id="PF08417">
    <property type="entry name" value="PaO"/>
    <property type="match status" value="1"/>
</dbReference>
<evidence type="ECO:0000256" key="15">
    <source>
        <dbReference type="SAM" id="Phobius"/>
    </source>
</evidence>
<keyword evidence="4" id="KW-0934">Plastid</keyword>
<feature type="compositionally biased region" description="Polar residues" evidence="14">
    <location>
        <begin position="67"/>
        <end position="78"/>
    </location>
</feature>
<dbReference type="PANTHER" id="PTHR21266:SF32">
    <property type="entry name" value="CHOLESTEROL 7-DESATURASE NVD"/>
    <property type="match status" value="1"/>
</dbReference>
<evidence type="ECO:0000313" key="17">
    <source>
        <dbReference type="EMBL" id="GLC58959.1"/>
    </source>
</evidence>
<feature type="transmembrane region" description="Helical" evidence="15">
    <location>
        <begin position="638"/>
        <end position="660"/>
    </location>
</feature>
<dbReference type="Gene3D" id="3.90.380.10">
    <property type="entry name" value="Naphthalene 1,2-dioxygenase Alpha Subunit, Chain A, domain 1"/>
    <property type="match status" value="1"/>
</dbReference>
<feature type="region of interest" description="Disordered" evidence="14">
    <location>
        <begin position="447"/>
        <end position="489"/>
    </location>
</feature>
<evidence type="ECO:0000256" key="4">
    <source>
        <dbReference type="ARBA" id="ARBA00022640"/>
    </source>
</evidence>
<evidence type="ECO:0000256" key="14">
    <source>
        <dbReference type="SAM" id="MobiDB-lite"/>
    </source>
</evidence>
<dbReference type="PROSITE" id="PS51296">
    <property type="entry name" value="RIESKE"/>
    <property type="match status" value="1"/>
</dbReference>
<evidence type="ECO:0000256" key="8">
    <source>
        <dbReference type="ARBA" id="ARBA00022946"/>
    </source>
</evidence>
<evidence type="ECO:0000256" key="2">
    <source>
        <dbReference type="ARBA" id="ARBA00004370"/>
    </source>
</evidence>
<dbReference type="InterPro" id="IPR017941">
    <property type="entry name" value="Rieske_2Fe-2S"/>
</dbReference>
<feature type="region of interest" description="Disordered" evidence="14">
    <location>
        <begin position="152"/>
        <end position="181"/>
    </location>
</feature>
<name>A0A9W6BVG8_9CHLO</name>
<dbReference type="GO" id="GO:0016020">
    <property type="term" value="C:membrane"/>
    <property type="evidence" value="ECO:0007669"/>
    <property type="project" value="UniProtKB-SubCell"/>
</dbReference>
<feature type="region of interest" description="Disordered" evidence="14">
    <location>
        <begin position="59"/>
        <end position="100"/>
    </location>
</feature>
<dbReference type="AlphaFoldDB" id="A0A9W6BVG8"/>
<keyword evidence="11" id="KW-0408">Iron</keyword>
<sequence length="706" mass="72733">HEPFSWADQWYPVGFLVDLPTNEPIPFSLFDHKLVVWYQGNGRWACMADECPHRRAPLSRGRLFRSPNGTSGADSISATGAALRGPATPPSSSSSTSSSDGPTILLECAYHGWQFDAEGSCVRLPQMLPPGYPPAAAAAAATAAEAAAAGGEESMAEGGGGGSGGGGGGGGARAATAAGTRRRLPRACSGRAYPTAVAQGMVWVWYGSSTGRIPDESLIPLDFAEIGRRRGEDWALVDVFTRDFPYDWETMVENVVDPSHVAFAHDGTGQGLDRHAAPPLELQISSAGPGGFVGRFRGVKTLPPPASPSPSSTSPSSAAAAAATSSAAAAAAAAPGPTFQPGAWSDLEFRAPCLVSMRFSLPGKGQAGLVLYCVPLGRGRSRMIARLPRNFATGWLAALQPRWAKHLPRMAVLDQDIDLLRDQEAAMARARLMACQEEAAAAEVRQWTARRQHGASTTGAAAEDDDKPAAGDAGAAAPPSSPASSSAASVTAGGDWRGLYVMPAPADRFVVQFRRWLDDTGESRPWALPAGGGCTTATAAAAAAAVFGGAASSDDPLPRERVLDRYHSHVRSCSACSGALANFQRLAAVARLAGLAAVAAAAGVAAAAAAASSSAAAAATTTTASSAAPLLLAAQPPAAAAAAAALALTAVACGLVAAVCERMVRRFQYTEEGRELRMNEDRWLRRLLFSGTNSFNSMVALTNKNS</sequence>
<evidence type="ECO:0000259" key="16">
    <source>
        <dbReference type="PROSITE" id="PS51296"/>
    </source>
</evidence>
<dbReference type="SUPFAM" id="SSF50022">
    <property type="entry name" value="ISP domain"/>
    <property type="match status" value="1"/>
</dbReference>